<feature type="compositionally biased region" description="Acidic residues" evidence="1">
    <location>
        <begin position="129"/>
        <end position="156"/>
    </location>
</feature>
<dbReference type="GO" id="GO:0042134">
    <property type="term" value="F:rRNA primary transcript binding"/>
    <property type="evidence" value="ECO:0007669"/>
    <property type="project" value="InterPro"/>
</dbReference>
<dbReference type="GO" id="GO:0030687">
    <property type="term" value="C:preribosome, large subunit precursor"/>
    <property type="evidence" value="ECO:0007669"/>
    <property type="project" value="TreeGrafter"/>
</dbReference>
<feature type="compositionally biased region" description="Basic and acidic residues" evidence="1">
    <location>
        <begin position="157"/>
        <end position="170"/>
    </location>
</feature>
<protein>
    <recommendedName>
        <fullName evidence="2">Brix domain-containing protein</fullName>
    </recommendedName>
</protein>
<proteinExistence type="predicted"/>
<dbReference type="SUPFAM" id="SSF52954">
    <property type="entry name" value="Class II aaRS ABD-related"/>
    <property type="match status" value="1"/>
</dbReference>
<dbReference type="GO" id="GO:0000470">
    <property type="term" value="P:maturation of LSU-rRNA"/>
    <property type="evidence" value="ECO:0007669"/>
    <property type="project" value="TreeGrafter"/>
</dbReference>
<feature type="compositionally biased region" description="Basic residues" evidence="1">
    <location>
        <begin position="11"/>
        <end position="24"/>
    </location>
</feature>
<dbReference type="FunFam" id="3.40.50.10480:FF:000005">
    <property type="entry name" value="Similar to RNA processing factor 1"/>
    <property type="match status" value="1"/>
</dbReference>
<evidence type="ECO:0000259" key="2">
    <source>
        <dbReference type="PROSITE" id="PS50833"/>
    </source>
</evidence>
<reference evidence="3 4" key="1">
    <citation type="submission" date="2017-03" db="EMBL/GenBank/DDBJ databases">
        <title>Genomes of endolithic fungi from Antarctica.</title>
        <authorList>
            <person name="Coleine C."/>
            <person name="Masonjones S."/>
            <person name="Stajich J.E."/>
        </authorList>
    </citation>
    <scope>NUCLEOTIDE SEQUENCE [LARGE SCALE GENOMIC DNA]</scope>
    <source>
        <strain evidence="3 4">CCFEE 5184</strain>
    </source>
</reference>
<gene>
    <name evidence="3" type="ORF">B0A55_10356</name>
</gene>
<comment type="caution">
    <text evidence="3">The sequence shown here is derived from an EMBL/GenBank/DDBJ whole genome shotgun (WGS) entry which is preliminary data.</text>
</comment>
<dbReference type="InterPro" id="IPR007109">
    <property type="entry name" value="Brix"/>
</dbReference>
<dbReference type="OrthoDB" id="4069699at2759"/>
<accession>A0A4U0WSH7</accession>
<dbReference type="Gene3D" id="3.40.50.10480">
    <property type="entry name" value="Probable brix-domain ribosomal biogenesis protein"/>
    <property type="match status" value="1"/>
</dbReference>
<dbReference type="Pfam" id="PF04427">
    <property type="entry name" value="Brix"/>
    <property type="match status" value="1"/>
</dbReference>
<feature type="compositionally biased region" description="Low complexity" evidence="1">
    <location>
        <begin position="171"/>
        <end position="182"/>
    </location>
</feature>
<evidence type="ECO:0000313" key="4">
    <source>
        <dbReference type="Proteomes" id="UP000309340"/>
    </source>
</evidence>
<dbReference type="PANTHER" id="PTHR22734">
    <property type="entry name" value="U3 SMALL NUCLEOLAR RIBONUCLEOPROTEIN PROTEIN IMP4"/>
    <property type="match status" value="1"/>
</dbReference>
<feature type="compositionally biased region" description="Basic and acidic residues" evidence="1">
    <location>
        <begin position="25"/>
        <end position="52"/>
    </location>
</feature>
<keyword evidence="4" id="KW-1185">Reference proteome</keyword>
<organism evidence="3 4">
    <name type="scientific">Friedmanniomyces simplex</name>
    <dbReference type="NCBI Taxonomy" id="329884"/>
    <lineage>
        <taxon>Eukaryota</taxon>
        <taxon>Fungi</taxon>
        <taxon>Dikarya</taxon>
        <taxon>Ascomycota</taxon>
        <taxon>Pezizomycotina</taxon>
        <taxon>Dothideomycetes</taxon>
        <taxon>Dothideomycetidae</taxon>
        <taxon>Mycosphaerellales</taxon>
        <taxon>Teratosphaeriaceae</taxon>
        <taxon>Friedmanniomyces</taxon>
    </lineage>
</organism>
<dbReference type="PROSITE" id="PS50833">
    <property type="entry name" value="BRIX"/>
    <property type="match status" value="1"/>
</dbReference>
<dbReference type="STRING" id="329884.A0A4U0WSH7"/>
<feature type="region of interest" description="Disordered" evidence="1">
    <location>
        <begin position="1"/>
        <end position="182"/>
    </location>
</feature>
<dbReference type="AlphaFoldDB" id="A0A4U0WSH7"/>
<dbReference type="GO" id="GO:0000460">
    <property type="term" value="P:maturation of 5.8S rRNA"/>
    <property type="evidence" value="ECO:0007669"/>
    <property type="project" value="TreeGrafter"/>
</dbReference>
<dbReference type="EMBL" id="NAJQ01000693">
    <property type="protein sequence ID" value="TKA65937.1"/>
    <property type="molecule type" value="Genomic_DNA"/>
</dbReference>
<evidence type="ECO:0000256" key="1">
    <source>
        <dbReference type="SAM" id="MobiDB-lite"/>
    </source>
</evidence>
<dbReference type="PANTHER" id="PTHR22734:SF3">
    <property type="entry name" value="RIBOSOME PRODUCTION FACTOR 1"/>
    <property type="match status" value="1"/>
</dbReference>
<feature type="domain" description="Brix" evidence="2">
    <location>
        <begin position="208"/>
        <end position="416"/>
    </location>
</feature>
<feature type="compositionally biased region" description="Basic and acidic residues" evidence="1">
    <location>
        <begin position="92"/>
        <end position="112"/>
    </location>
</feature>
<dbReference type="Proteomes" id="UP000309340">
    <property type="component" value="Unassembled WGS sequence"/>
</dbReference>
<dbReference type="SMART" id="SM00879">
    <property type="entry name" value="Brix"/>
    <property type="match status" value="1"/>
</dbReference>
<dbReference type="GO" id="GO:0005730">
    <property type="term" value="C:nucleolus"/>
    <property type="evidence" value="ECO:0007669"/>
    <property type="project" value="TreeGrafter"/>
</dbReference>
<sequence>MASFNPLRIGNKLKRQQQHQKVKKQKENTKRDDRFRRRRHEDKNPELREARRAKNVPATIDSKRTWDEANADEESEGRLGLSVDVLHTKRRKVEDEEKQVPEEINPEDHVGDVEDDEEPAAVSGTEAGGDGDGDGDGEEDELDSMLGTDDSDSDAEADAHAKQDPPDRAPSEAPSAAASAATATTDLNLTPDALIARFPALFTPGTDIDPKVLVTTALNSTLHWEAQLLTSLFPGSAYIRRTAHFRSYKYSVREICHYATNQAYTHVVILNEERKKPKGLDIVHLPAGPMFHFSISNWVEGARLPGHGNPTNHYPELILNGFRTPLGLLAAHLFKSLFPPRPEIQGRQVVTLHNQRDYIFFRRHRYVFRDKRGTEKSIQGTDGKLMKGVEEIRAGLQELGPRFTLKLRRVDKGIQFRSGQEWVWEAGAEKVRTRFSL</sequence>
<evidence type="ECO:0000313" key="3">
    <source>
        <dbReference type="EMBL" id="TKA65937.1"/>
    </source>
</evidence>
<dbReference type="InterPro" id="IPR044281">
    <property type="entry name" value="IMP4/RPF1"/>
</dbReference>
<name>A0A4U0WSH7_9PEZI</name>